<dbReference type="CDD" id="cd02440">
    <property type="entry name" value="AdoMet_MTases"/>
    <property type="match status" value="1"/>
</dbReference>
<evidence type="ECO:0000259" key="1">
    <source>
        <dbReference type="Pfam" id="PF13649"/>
    </source>
</evidence>
<evidence type="ECO:0000313" key="2">
    <source>
        <dbReference type="EMBL" id="KRK36607.1"/>
    </source>
</evidence>
<name>A0A0R1GRK3_9LACO</name>
<organism evidence="2 3">
    <name type="scientific">Levilactobacillus parabrevis ATCC 53295</name>
    <dbReference type="NCBI Taxonomy" id="1267003"/>
    <lineage>
        <taxon>Bacteria</taxon>
        <taxon>Bacillati</taxon>
        <taxon>Bacillota</taxon>
        <taxon>Bacilli</taxon>
        <taxon>Lactobacillales</taxon>
        <taxon>Lactobacillaceae</taxon>
        <taxon>Levilactobacillus</taxon>
    </lineage>
</organism>
<dbReference type="Pfam" id="PF13649">
    <property type="entry name" value="Methyltransf_25"/>
    <property type="match status" value="1"/>
</dbReference>
<feature type="domain" description="Methyltransferase" evidence="1">
    <location>
        <begin position="68"/>
        <end position="162"/>
    </location>
</feature>
<protein>
    <recommendedName>
        <fullName evidence="1">Methyltransferase domain-containing protein</fullName>
    </recommendedName>
</protein>
<dbReference type="eggNOG" id="COG1092">
    <property type="taxonomic scope" value="Bacteria"/>
</dbReference>
<dbReference type="Gene3D" id="3.40.50.150">
    <property type="entry name" value="Vaccinia Virus protein VP39"/>
    <property type="match status" value="1"/>
</dbReference>
<proteinExistence type="predicted"/>
<gene>
    <name evidence="2" type="ORF">FD07_GL000632</name>
</gene>
<sequence>MDQSDYQSELRDNQANWNDRAKVHMISDFYDVDHLVATPDETTVTVQHDYAVLRKWLPDNTIKGCDLLHLQCHIGTDTLSWQRLGATHVTGLDFSSQSLTYAREIAQRARAEITYVQGDARFASQRIQRKFDVVDTSMGTITWLPNLTDWAQSIAALLKAGGTFMIRDDHPFLNALDFESMVVHADYFNDGTLTYEQDGSYTDHSTHRVQHTTNHNWNHDFQEITTALLTAGLTIEFLGEYPRTEWPALPNLVQRDGWFELPADAPKIPLTFALVAKKPACG</sequence>
<dbReference type="InterPro" id="IPR029063">
    <property type="entry name" value="SAM-dependent_MTases_sf"/>
</dbReference>
<dbReference type="AlphaFoldDB" id="A0A0R1GRK3"/>
<accession>A0A0R1GRK3</accession>
<dbReference type="RefSeq" id="WP_020089307.1">
    <property type="nucleotide sequence ID" value="NZ_AZCZ01000018.1"/>
</dbReference>
<dbReference type="EMBL" id="AZCZ01000018">
    <property type="protein sequence ID" value="KRK36607.1"/>
    <property type="molecule type" value="Genomic_DNA"/>
</dbReference>
<dbReference type="InterPro" id="IPR041698">
    <property type="entry name" value="Methyltransf_25"/>
</dbReference>
<reference evidence="2 3" key="1">
    <citation type="journal article" date="2015" name="Genome Announc.">
        <title>Expanding the biotechnology potential of lactobacilli through comparative genomics of 213 strains and associated genera.</title>
        <authorList>
            <person name="Sun Z."/>
            <person name="Harris H.M."/>
            <person name="McCann A."/>
            <person name="Guo C."/>
            <person name="Argimon S."/>
            <person name="Zhang W."/>
            <person name="Yang X."/>
            <person name="Jeffery I.B."/>
            <person name="Cooney J.C."/>
            <person name="Kagawa T.F."/>
            <person name="Liu W."/>
            <person name="Song Y."/>
            <person name="Salvetti E."/>
            <person name="Wrobel A."/>
            <person name="Rasinkangas P."/>
            <person name="Parkhill J."/>
            <person name="Rea M.C."/>
            <person name="O'Sullivan O."/>
            <person name="Ritari J."/>
            <person name="Douillard F.P."/>
            <person name="Paul Ross R."/>
            <person name="Yang R."/>
            <person name="Briner A.E."/>
            <person name="Felis G.E."/>
            <person name="de Vos W.M."/>
            <person name="Barrangou R."/>
            <person name="Klaenhammer T.R."/>
            <person name="Caufield P.W."/>
            <person name="Cui Y."/>
            <person name="Zhang H."/>
            <person name="O'Toole P.W."/>
        </authorList>
    </citation>
    <scope>NUCLEOTIDE SEQUENCE [LARGE SCALE GENOMIC DNA]</scope>
    <source>
        <strain evidence="2 3">ATCC 53295</strain>
    </source>
</reference>
<comment type="caution">
    <text evidence="2">The sequence shown here is derived from an EMBL/GenBank/DDBJ whole genome shotgun (WGS) entry which is preliminary data.</text>
</comment>
<evidence type="ECO:0000313" key="3">
    <source>
        <dbReference type="Proteomes" id="UP000051176"/>
    </source>
</evidence>
<dbReference type="STRING" id="357278.IV61_GL000539"/>
<dbReference type="OrthoDB" id="9774345at2"/>
<dbReference type="PATRIC" id="fig|1267003.4.peg.672"/>
<dbReference type="Proteomes" id="UP000051176">
    <property type="component" value="Unassembled WGS sequence"/>
</dbReference>
<dbReference type="SUPFAM" id="SSF53335">
    <property type="entry name" value="S-adenosyl-L-methionine-dependent methyltransferases"/>
    <property type="match status" value="1"/>
</dbReference>
<keyword evidence="3" id="KW-1185">Reference proteome</keyword>